<accession>A0ABU2BN20</accession>
<dbReference type="Proteomes" id="UP001183817">
    <property type="component" value="Unassembled WGS sequence"/>
</dbReference>
<protein>
    <recommendedName>
        <fullName evidence="2">ABC-type glycine betaine transport system substrate-binding domain-containing protein</fullName>
    </recommendedName>
</protein>
<dbReference type="Gene3D" id="3.40.190.120">
    <property type="entry name" value="Osmoprotection protein (prox), domain 2"/>
    <property type="match status" value="1"/>
</dbReference>
<sequence length="336" mass="34403">MSETNHPHRLRRARGFEAPGLRALGLGAALLALAGCTPNAQVPIAQEQTERELVLVQRPDATSQALGHAYKDMLVDAGVSARLAEPAEDPVAEVLAGRADVAVAGSSELLAALGEVPGAKDDGDASGAPESPESPAAPGDLDAAAVNTRLHALTPEGFAVLDTAEAERTGTLVVTAATGAGEKLATVDQLGPLCPELDFGMTRTVRATLLPALGLKASCTPRAIVELTDDQARGVLPVISDAVQVQATTLANSGIQDNALVVLQGSASLFAPEALTPVITTDGVGQDAIKAINKLSAALKQEDLQDINRMVSGRDALHPKKAAADWLADESLVSAP</sequence>
<keyword evidence="4" id="KW-1185">Reference proteome</keyword>
<feature type="domain" description="ABC-type glycine betaine transport system substrate-binding" evidence="2">
    <location>
        <begin position="53"/>
        <end position="328"/>
    </location>
</feature>
<dbReference type="EMBL" id="JAVDYI010000001">
    <property type="protein sequence ID" value="MDR7360053.1"/>
    <property type="molecule type" value="Genomic_DNA"/>
</dbReference>
<organism evidence="3 4">
    <name type="scientific">Paeniglutamicibacter sulfureus</name>
    <dbReference type="NCBI Taxonomy" id="43666"/>
    <lineage>
        <taxon>Bacteria</taxon>
        <taxon>Bacillati</taxon>
        <taxon>Actinomycetota</taxon>
        <taxon>Actinomycetes</taxon>
        <taxon>Micrococcales</taxon>
        <taxon>Micrococcaceae</taxon>
        <taxon>Paeniglutamicibacter</taxon>
    </lineage>
</organism>
<proteinExistence type="predicted"/>
<name>A0ABU2BN20_9MICC</name>
<dbReference type="Gene3D" id="3.40.190.10">
    <property type="entry name" value="Periplasmic binding protein-like II"/>
    <property type="match status" value="1"/>
</dbReference>
<dbReference type="InterPro" id="IPR007210">
    <property type="entry name" value="ABC_Gly_betaine_transp_sub-bd"/>
</dbReference>
<evidence type="ECO:0000256" key="1">
    <source>
        <dbReference type="SAM" id="MobiDB-lite"/>
    </source>
</evidence>
<evidence type="ECO:0000259" key="2">
    <source>
        <dbReference type="Pfam" id="PF04069"/>
    </source>
</evidence>
<feature type="region of interest" description="Disordered" evidence="1">
    <location>
        <begin position="116"/>
        <end position="140"/>
    </location>
</feature>
<evidence type="ECO:0000313" key="3">
    <source>
        <dbReference type="EMBL" id="MDR7360053.1"/>
    </source>
</evidence>
<dbReference type="Pfam" id="PF04069">
    <property type="entry name" value="OpuAC"/>
    <property type="match status" value="1"/>
</dbReference>
<dbReference type="SUPFAM" id="SSF53850">
    <property type="entry name" value="Periplasmic binding protein-like II"/>
    <property type="match status" value="1"/>
</dbReference>
<comment type="caution">
    <text evidence="3">The sequence shown here is derived from an EMBL/GenBank/DDBJ whole genome shotgun (WGS) entry which is preliminary data.</text>
</comment>
<evidence type="ECO:0000313" key="4">
    <source>
        <dbReference type="Proteomes" id="UP001183817"/>
    </source>
</evidence>
<reference evidence="3 4" key="1">
    <citation type="submission" date="2023-07" db="EMBL/GenBank/DDBJ databases">
        <title>Sequencing the genomes of 1000 actinobacteria strains.</title>
        <authorList>
            <person name="Klenk H.-P."/>
        </authorList>
    </citation>
    <scope>NUCLEOTIDE SEQUENCE [LARGE SCALE GENOMIC DNA]</scope>
    <source>
        <strain evidence="3 4">DSM 20167</strain>
    </source>
</reference>
<feature type="compositionally biased region" description="Low complexity" evidence="1">
    <location>
        <begin position="125"/>
        <end position="139"/>
    </location>
</feature>
<gene>
    <name evidence="3" type="ORF">J2S64_003744</name>
</gene>
<dbReference type="RefSeq" id="WP_310292769.1">
    <property type="nucleotide sequence ID" value="NZ_BAAAWO010000001.1"/>
</dbReference>